<sequence>MKPEPDACPWQQDTGVRHVPTKENTLTVTDLTPRIEARDGAAVVLYSKPNCVQCDATKRKFKKEGLVEGTDYTVVDVSQDETALAFIKSLGYLQAPVVYVSTPKGVHHWSGYDVDEIDEHILQNRAAA</sequence>
<accession>A0A558GXI8</accession>
<dbReference type="PROSITE" id="PS51354">
    <property type="entry name" value="GLUTAREDOXIN_2"/>
    <property type="match status" value="1"/>
</dbReference>
<protein>
    <recommendedName>
        <fullName evidence="1">Glutaredoxin domain-containing protein</fullName>
    </recommendedName>
</protein>
<dbReference type="OrthoDB" id="4948994at2"/>
<organism evidence="2 3">
    <name type="scientific">Paenarthrobacter nitroguajacolicus</name>
    <name type="common">Arthrobacter nitroguajacolicus</name>
    <dbReference type="NCBI Taxonomy" id="211146"/>
    <lineage>
        <taxon>Bacteria</taxon>
        <taxon>Bacillati</taxon>
        <taxon>Actinomycetota</taxon>
        <taxon>Actinomycetes</taxon>
        <taxon>Micrococcales</taxon>
        <taxon>Micrococcaceae</taxon>
        <taxon>Paenarthrobacter</taxon>
    </lineage>
</organism>
<gene>
    <name evidence="2" type="ORF">FQP90_13760</name>
</gene>
<dbReference type="SUPFAM" id="SSF52833">
    <property type="entry name" value="Thioredoxin-like"/>
    <property type="match status" value="1"/>
</dbReference>
<feature type="domain" description="Glutaredoxin" evidence="1">
    <location>
        <begin position="43"/>
        <end position="100"/>
    </location>
</feature>
<evidence type="ECO:0000313" key="2">
    <source>
        <dbReference type="EMBL" id="TVU61601.1"/>
    </source>
</evidence>
<name>A0A558GXI8_PAENT</name>
<comment type="caution">
    <text evidence="2">The sequence shown here is derived from an EMBL/GenBank/DDBJ whole genome shotgun (WGS) entry which is preliminary data.</text>
</comment>
<dbReference type="EMBL" id="VNFK01000010">
    <property type="protein sequence ID" value="TVU61601.1"/>
    <property type="molecule type" value="Genomic_DNA"/>
</dbReference>
<evidence type="ECO:0000259" key="1">
    <source>
        <dbReference type="Pfam" id="PF00462"/>
    </source>
</evidence>
<proteinExistence type="predicted"/>
<reference evidence="2 3" key="1">
    <citation type="submission" date="2019-07" db="EMBL/GenBank/DDBJ databases">
        <title>Diversity of Bacteria from Kongsfjorden, Arctic.</title>
        <authorList>
            <person name="Yu Y."/>
        </authorList>
    </citation>
    <scope>NUCLEOTIDE SEQUENCE [LARGE SCALE GENOMIC DNA]</scope>
    <source>
        <strain evidence="2 3">SM1928</strain>
    </source>
</reference>
<dbReference type="InterPro" id="IPR036249">
    <property type="entry name" value="Thioredoxin-like_sf"/>
</dbReference>
<dbReference type="InterPro" id="IPR002109">
    <property type="entry name" value="Glutaredoxin"/>
</dbReference>
<dbReference type="CDD" id="cd02976">
    <property type="entry name" value="NrdH"/>
    <property type="match status" value="1"/>
</dbReference>
<dbReference type="Gene3D" id="3.40.30.10">
    <property type="entry name" value="Glutaredoxin"/>
    <property type="match status" value="1"/>
</dbReference>
<dbReference type="Pfam" id="PF00462">
    <property type="entry name" value="Glutaredoxin"/>
    <property type="match status" value="1"/>
</dbReference>
<evidence type="ECO:0000313" key="3">
    <source>
        <dbReference type="Proteomes" id="UP000316500"/>
    </source>
</evidence>
<dbReference type="Proteomes" id="UP000316500">
    <property type="component" value="Unassembled WGS sequence"/>
</dbReference>
<dbReference type="AlphaFoldDB" id="A0A558GXI8"/>